<gene>
    <name evidence="6" type="ORF">EDC44_11162</name>
</gene>
<evidence type="ECO:0000256" key="2">
    <source>
        <dbReference type="ARBA" id="ARBA00032707"/>
    </source>
</evidence>
<organism evidence="6 7">
    <name type="scientific">Cricetibacter osteomyelitidis</name>
    <dbReference type="NCBI Taxonomy" id="1521931"/>
    <lineage>
        <taxon>Bacteria</taxon>
        <taxon>Pseudomonadati</taxon>
        <taxon>Pseudomonadota</taxon>
        <taxon>Gammaproteobacteria</taxon>
        <taxon>Pasteurellales</taxon>
        <taxon>Pasteurellaceae</taxon>
        <taxon>Cricetibacter</taxon>
    </lineage>
</organism>
<dbReference type="CDD" id="cd01610">
    <property type="entry name" value="PAP2_like"/>
    <property type="match status" value="1"/>
</dbReference>
<keyword evidence="4" id="KW-1133">Transmembrane helix</keyword>
<dbReference type="EC" id="3.6.1.27" evidence="1"/>
<name>A0A4R2TJU8_9PAST</name>
<evidence type="ECO:0000256" key="4">
    <source>
        <dbReference type="SAM" id="Phobius"/>
    </source>
</evidence>
<keyword evidence="4" id="KW-0472">Membrane</keyword>
<feature type="transmembrane region" description="Helical" evidence="4">
    <location>
        <begin position="219"/>
        <end position="237"/>
    </location>
</feature>
<dbReference type="Pfam" id="PF01569">
    <property type="entry name" value="PAP2"/>
    <property type="match status" value="1"/>
</dbReference>
<dbReference type="RefSeq" id="WP_131976695.1">
    <property type="nucleotide sequence ID" value="NZ_SLYB01000011.1"/>
</dbReference>
<dbReference type="EMBL" id="SLYB01000011">
    <property type="protein sequence ID" value="TCP95112.1"/>
    <property type="molecule type" value="Genomic_DNA"/>
</dbReference>
<feature type="transmembrane region" description="Helical" evidence="4">
    <location>
        <begin position="12"/>
        <end position="31"/>
    </location>
</feature>
<dbReference type="GO" id="GO:0050380">
    <property type="term" value="F:undecaprenyl-diphosphatase activity"/>
    <property type="evidence" value="ECO:0007669"/>
    <property type="project" value="UniProtKB-EC"/>
</dbReference>
<feature type="domain" description="Phosphatidic acid phosphatase type 2/haloperoxidase" evidence="5">
    <location>
        <begin position="78"/>
        <end position="234"/>
    </location>
</feature>
<reference evidence="6 7" key="1">
    <citation type="submission" date="2019-03" db="EMBL/GenBank/DDBJ databases">
        <title>Genomic Encyclopedia of Type Strains, Phase IV (KMG-IV): sequencing the most valuable type-strain genomes for metagenomic binning, comparative biology and taxonomic classification.</title>
        <authorList>
            <person name="Goeker M."/>
        </authorList>
    </citation>
    <scope>NUCLEOTIDE SEQUENCE [LARGE SCALE GENOMIC DNA]</scope>
    <source>
        <strain evidence="6 7">DSM 28404</strain>
    </source>
</reference>
<comment type="caution">
    <text evidence="6">The sequence shown here is derived from an EMBL/GenBank/DDBJ whole genome shotgun (WGS) entry which is preliminary data.</text>
</comment>
<accession>A0A4R2TJU8</accession>
<evidence type="ECO:0000259" key="5">
    <source>
        <dbReference type="SMART" id="SM00014"/>
    </source>
</evidence>
<dbReference type="PANTHER" id="PTHR14969">
    <property type="entry name" value="SPHINGOSINE-1-PHOSPHATE PHOSPHOHYDROLASE"/>
    <property type="match status" value="1"/>
</dbReference>
<protein>
    <recommendedName>
        <fullName evidence="1">undecaprenyl-diphosphate phosphatase</fullName>
        <ecNumber evidence="1">3.6.1.27</ecNumber>
    </recommendedName>
    <alternativeName>
        <fullName evidence="2">Undecaprenyl pyrophosphate phosphatase</fullName>
    </alternativeName>
</protein>
<feature type="transmembrane region" description="Helical" evidence="4">
    <location>
        <begin position="164"/>
        <end position="182"/>
    </location>
</feature>
<keyword evidence="4" id="KW-0812">Transmembrane</keyword>
<evidence type="ECO:0000256" key="3">
    <source>
        <dbReference type="ARBA" id="ARBA00047594"/>
    </source>
</evidence>
<dbReference type="OrthoDB" id="5586741at2"/>
<dbReference type="AlphaFoldDB" id="A0A4R2TJU8"/>
<evidence type="ECO:0000313" key="6">
    <source>
        <dbReference type="EMBL" id="TCP95112.1"/>
    </source>
</evidence>
<dbReference type="InterPro" id="IPR000326">
    <property type="entry name" value="PAP2/HPO"/>
</dbReference>
<dbReference type="InterPro" id="IPR036938">
    <property type="entry name" value="PAP2/HPO_sf"/>
</dbReference>
<dbReference type="PANTHER" id="PTHR14969:SF54">
    <property type="entry name" value="PHOSPHATIDYLGLYCEROPHOSPHATASE B"/>
    <property type="match status" value="1"/>
</dbReference>
<comment type="catalytic activity">
    <reaction evidence="3">
        <text>di-trans,octa-cis-undecaprenyl diphosphate + H2O = di-trans,octa-cis-undecaprenyl phosphate + phosphate + H(+)</text>
        <dbReference type="Rhea" id="RHEA:28094"/>
        <dbReference type="ChEBI" id="CHEBI:15377"/>
        <dbReference type="ChEBI" id="CHEBI:15378"/>
        <dbReference type="ChEBI" id="CHEBI:43474"/>
        <dbReference type="ChEBI" id="CHEBI:58405"/>
        <dbReference type="ChEBI" id="CHEBI:60392"/>
        <dbReference type="EC" id="3.6.1.27"/>
    </reaction>
</comment>
<feature type="transmembrane region" description="Helical" evidence="4">
    <location>
        <begin position="189"/>
        <end position="207"/>
    </location>
</feature>
<dbReference type="Gene3D" id="1.20.144.10">
    <property type="entry name" value="Phosphatidic acid phosphatase type 2/haloperoxidase"/>
    <property type="match status" value="1"/>
</dbReference>
<dbReference type="SMART" id="SM00014">
    <property type="entry name" value="acidPPc"/>
    <property type="match status" value="1"/>
</dbReference>
<proteinExistence type="predicted"/>
<sequence>MIKPMIKRLSLYTLLLCLVPFFVWIFAWQWNGDIILTAFDQNLYWLTETGSMPYAVITSTILGFALMWLSGDKKYYKLIFFTALFAILGTQAIKSGLKAVFAEPRPYVMEIMTQHNLFDEQFYAVPRAEREKIVSEFYRNKSVTPHWLKTHRENETGYSFPSGHSIFAATWLMLFVGFAYLFKGQRRQVMPVAVVFMACWAVLMLISRLRLGMHYPVDLLVSTLIAWLLNIGIFCWISKKFDFI</sequence>
<feature type="transmembrane region" description="Helical" evidence="4">
    <location>
        <begin position="51"/>
        <end position="69"/>
    </location>
</feature>
<keyword evidence="7" id="KW-1185">Reference proteome</keyword>
<dbReference type="SUPFAM" id="SSF48317">
    <property type="entry name" value="Acid phosphatase/Vanadium-dependent haloperoxidase"/>
    <property type="match status" value="1"/>
</dbReference>
<evidence type="ECO:0000256" key="1">
    <source>
        <dbReference type="ARBA" id="ARBA00012374"/>
    </source>
</evidence>
<feature type="transmembrane region" description="Helical" evidence="4">
    <location>
        <begin position="76"/>
        <end position="93"/>
    </location>
</feature>
<dbReference type="GO" id="GO:0005886">
    <property type="term" value="C:plasma membrane"/>
    <property type="evidence" value="ECO:0007669"/>
    <property type="project" value="TreeGrafter"/>
</dbReference>
<dbReference type="Proteomes" id="UP000295763">
    <property type="component" value="Unassembled WGS sequence"/>
</dbReference>
<evidence type="ECO:0000313" key="7">
    <source>
        <dbReference type="Proteomes" id="UP000295763"/>
    </source>
</evidence>